<evidence type="ECO:0000256" key="1">
    <source>
        <dbReference type="ARBA" id="ARBA00004651"/>
    </source>
</evidence>
<keyword evidence="8" id="KW-0614">Plasmid</keyword>
<evidence type="ECO:0000256" key="3">
    <source>
        <dbReference type="ARBA" id="ARBA00022475"/>
    </source>
</evidence>
<evidence type="ECO:0000256" key="4">
    <source>
        <dbReference type="ARBA" id="ARBA00022692"/>
    </source>
</evidence>
<dbReference type="HOGENOM" id="CLU_021628_4_1_2"/>
<feature type="transmembrane region" description="Helical" evidence="7">
    <location>
        <begin position="102"/>
        <end position="121"/>
    </location>
</feature>
<feature type="transmembrane region" description="Helical" evidence="7">
    <location>
        <begin position="356"/>
        <end position="376"/>
    </location>
</feature>
<keyword evidence="4 7" id="KW-0812">Transmembrane</keyword>
<dbReference type="Proteomes" id="UP000010878">
    <property type="component" value="Plasmid 2"/>
</dbReference>
<accession>L0K4Q9</accession>
<feature type="transmembrane region" description="Helical" evidence="7">
    <location>
        <begin position="6"/>
        <end position="24"/>
    </location>
</feature>
<feature type="transmembrane region" description="Helical" evidence="7">
    <location>
        <begin position="29"/>
        <end position="45"/>
    </location>
</feature>
<keyword evidence="2" id="KW-0813">Transport</keyword>
<protein>
    <submittedName>
        <fullName evidence="8">L-lactate permease</fullName>
    </submittedName>
</protein>
<feature type="transmembrane region" description="Helical" evidence="7">
    <location>
        <begin position="193"/>
        <end position="220"/>
    </location>
</feature>
<feature type="transmembrane region" description="Helical" evidence="7">
    <location>
        <begin position="396"/>
        <end position="415"/>
    </location>
</feature>
<keyword evidence="3" id="KW-1003">Cell membrane</keyword>
<keyword evidence="6 7" id="KW-0472">Membrane</keyword>
<dbReference type="Pfam" id="PF02652">
    <property type="entry name" value="Lactate_perm"/>
    <property type="match status" value="1"/>
</dbReference>
<name>L0K4Q9_9EURY</name>
<feature type="transmembrane region" description="Helical" evidence="7">
    <location>
        <begin position="57"/>
        <end position="81"/>
    </location>
</feature>
<reference evidence="8 9" key="1">
    <citation type="submission" date="2012-11" db="EMBL/GenBank/DDBJ databases">
        <title>FINISHED of Natronococcus occultus SP4, DSM 3396.</title>
        <authorList>
            <consortium name="DOE Joint Genome Institute"/>
            <person name="Eisen J."/>
            <person name="Huntemann M."/>
            <person name="Wei C.-L."/>
            <person name="Han J."/>
            <person name="Detter J.C."/>
            <person name="Han C."/>
            <person name="Tapia R."/>
            <person name="Chen A."/>
            <person name="Kyrpides N."/>
            <person name="Mavromatis K."/>
            <person name="Markowitz V."/>
            <person name="Szeto E."/>
            <person name="Ivanova N."/>
            <person name="Mikhailova N."/>
            <person name="Ovchinnikova G."/>
            <person name="Pagani I."/>
            <person name="Pati A."/>
            <person name="Goodwin L."/>
            <person name="Nordberg H.P."/>
            <person name="Cantor M.N."/>
            <person name="Hua S.X."/>
            <person name="Woyke T."/>
            <person name="Eisen J."/>
            <person name="Klenk H.-P."/>
            <person name="Klenk H.-P."/>
        </authorList>
    </citation>
    <scope>NUCLEOTIDE SEQUENCE [LARGE SCALE GENOMIC DNA]</scope>
    <source>
        <strain evidence="8 9">SP4</strain>
        <plasmid evidence="9">Plasmid 2</plasmid>
    </source>
</reference>
<dbReference type="GO" id="GO:0005886">
    <property type="term" value="C:plasma membrane"/>
    <property type="evidence" value="ECO:0007669"/>
    <property type="project" value="UniProtKB-SubCell"/>
</dbReference>
<comment type="subcellular location">
    <subcellularLocation>
        <location evidence="1">Cell membrane</location>
        <topology evidence="1">Multi-pass membrane protein</topology>
    </subcellularLocation>
</comment>
<feature type="transmembrane region" description="Helical" evidence="7">
    <location>
        <begin position="263"/>
        <end position="281"/>
    </location>
</feature>
<feature type="transmembrane region" description="Helical" evidence="7">
    <location>
        <begin position="561"/>
        <end position="580"/>
    </location>
</feature>
<evidence type="ECO:0000313" key="8">
    <source>
        <dbReference type="EMBL" id="AGB40006.1"/>
    </source>
</evidence>
<proteinExistence type="predicted"/>
<evidence type="ECO:0000256" key="7">
    <source>
        <dbReference type="SAM" id="Phobius"/>
    </source>
</evidence>
<keyword evidence="5 7" id="KW-1133">Transmembrane helix</keyword>
<dbReference type="AlphaFoldDB" id="L0K4Q9"/>
<evidence type="ECO:0000313" key="9">
    <source>
        <dbReference type="Proteomes" id="UP000010878"/>
    </source>
</evidence>
<dbReference type="PANTHER" id="PTHR30003:SF0">
    <property type="entry name" value="GLYCOLATE PERMEASE GLCA-RELATED"/>
    <property type="match status" value="1"/>
</dbReference>
<dbReference type="KEGG" id="nou:Natoc_4316"/>
<dbReference type="InterPro" id="IPR003804">
    <property type="entry name" value="Lactate_perm"/>
</dbReference>
<feature type="transmembrane region" description="Helical" evidence="7">
    <location>
        <begin position="232"/>
        <end position="256"/>
    </location>
</feature>
<dbReference type="RefSeq" id="WP_015323437.1">
    <property type="nucleotide sequence ID" value="NC_019976.1"/>
</dbReference>
<feature type="transmembrane region" description="Helical" evidence="7">
    <location>
        <begin position="327"/>
        <end position="344"/>
    </location>
</feature>
<geneLocation type="plasmid" evidence="8">
    <name>2</name>
</geneLocation>
<evidence type="ECO:0000256" key="6">
    <source>
        <dbReference type="ARBA" id="ARBA00023136"/>
    </source>
</evidence>
<evidence type="ECO:0000256" key="2">
    <source>
        <dbReference type="ARBA" id="ARBA00022448"/>
    </source>
</evidence>
<dbReference type="GO" id="GO:0015129">
    <property type="term" value="F:lactate transmembrane transporter activity"/>
    <property type="evidence" value="ECO:0007669"/>
    <property type="project" value="InterPro"/>
</dbReference>
<dbReference type="PANTHER" id="PTHR30003">
    <property type="entry name" value="L-LACTATE PERMEASE"/>
    <property type="match status" value="1"/>
</dbReference>
<dbReference type="EMBL" id="CP003931">
    <property type="protein sequence ID" value="AGB40006.1"/>
    <property type="molecule type" value="Genomic_DNA"/>
</dbReference>
<evidence type="ECO:0000256" key="5">
    <source>
        <dbReference type="ARBA" id="ARBA00022989"/>
    </source>
</evidence>
<keyword evidence="9" id="KW-1185">Reference proteome</keyword>
<dbReference type="GO" id="GO:0015295">
    <property type="term" value="F:solute:proton symporter activity"/>
    <property type="evidence" value="ECO:0007669"/>
    <property type="project" value="TreeGrafter"/>
</dbReference>
<gene>
    <name evidence="8" type="ORF">Natoc_4316</name>
</gene>
<dbReference type="OrthoDB" id="213326at2157"/>
<organism evidence="8 9">
    <name type="scientific">Natronococcus occultus SP4</name>
    <dbReference type="NCBI Taxonomy" id="694430"/>
    <lineage>
        <taxon>Archaea</taxon>
        <taxon>Methanobacteriati</taxon>
        <taxon>Methanobacteriota</taxon>
        <taxon>Stenosarchaea group</taxon>
        <taxon>Halobacteria</taxon>
        <taxon>Halobacteriales</taxon>
        <taxon>Natrialbaceae</taxon>
        <taxon>Natronococcus</taxon>
    </lineage>
</organism>
<feature type="transmembrane region" description="Helical" evidence="7">
    <location>
        <begin position="127"/>
        <end position="148"/>
    </location>
</feature>
<feature type="transmembrane region" description="Helical" evidence="7">
    <location>
        <begin position="427"/>
        <end position="445"/>
    </location>
</feature>
<dbReference type="GeneID" id="14406042"/>
<sequence length="590" mass="62354">MVMDIVVAALPLAIVAVLLIGFLWPATRAMPIAWIAALGVGYVWWNNPPDYLAGSSFVGVMTALEILWIVFGALVLLYTLMQAGAFDRINKGFTAVSDDRRVQIVLIAFFLATFIEGAAGFGTPAAVVAPLMLALGFPALAAVIAALIGHIIAVTYGAVGTPIIVGIQDPLMIYEEQIVNDGGMSVVEYSHEVAAWAATYHALTGFLMPLFAVGMIVYFFSPPGERSLKPALSVWPLCLFAGFAFAIPYWAAAWFLTAEFPALIGAMVGGAITVGLLRRGYLLPDDEWDFPPREQWADHWVGAIEPGDDGTDEAVPNGGEQMSLLKAWSPYIVLIVLLVVTRVIDPISETITDAGLGTEFAVAGVGEFTIGVVIQWSEMFGYDLSAGIEWINAPGFWLLLSAIIAIGIFGMSGQQVKAAWAEAAKKLVSPFIALIFVIAMVQVMIQSGGAPGAPEAGSMIEILAIATADATGPLYPALAALIGALAAAMVGSNTVSNITFGGFQFTAAHELDLPSQIVVGTQAVGGAIGNLVAIHNIVAALATVGLVGQEGRVMRLNLIPLFYYALVVGVWALLFVYVMPDVLPSVFDVY</sequence>